<sequence>MTISLEALAMSRADFHEVGLDVKEWEQIESEVPSYLLAEEVDESDNDEKRMKWHDGPIQSTLYDDDDSSSDLGCISSLDESSLSFVGEKNEGVPSSFGNMIVWAMIVVILFDAVQMLES</sequence>
<reference evidence="1" key="1">
    <citation type="submission" date="2018-01" db="EMBL/GenBank/DDBJ databases">
        <authorList>
            <person name="Mao J.F."/>
        </authorList>
    </citation>
    <scope>NUCLEOTIDE SEQUENCE</scope>
    <source>
        <strain evidence="1">Huo1</strain>
        <tissue evidence="1">Leaf</tissue>
    </source>
</reference>
<dbReference type="Proteomes" id="UP000298416">
    <property type="component" value="Unassembled WGS sequence"/>
</dbReference>
<accession>A0A8X8VYU0</accession>
<name>A0A8X8VYU0_SALSN</name>
<keyword evidence="2" id="KW-1185">Reference proteome</keyword>
<comment type="caution">
    <text evidence="1">The sequence shown here is derived from an EMBL/GenBank/DDBJ whole genome shotgun (WGS) entry which is preliminary data.</text>
</comment>
<gene>
    <name evidence="1" type="ORF">SASPL_153700</name>
</gene>
<proteinExistence type="predicted"/>
<evidence type="ECO:0000313" key="2">
    <source>
        <dbReference type="Proteomes" id="UP000298416"/>
    </source>
</evidence>
<reference evidence="1" key="2">
    <citation type="submission" date="2020-08" db="EMBL/GenBank/DDBJ databases">
        <title>Plant Genome Project.</title>
        <authorList>
            <person name="Zhang R.-G."/>
        </authorList>
    </citation>
    <scope>NUCLEOTIDE SEQUENCE</scope>
    <source>
        <strain evidence="1">Huo1</strain>
        <tissue evidence="1">Leaf</tissue>
    </source>
</reference>
<dbReference type="AlphaFoldDB" id="A0A8X8VYU0"/>
<dbReference type="EMBL" id="PNBA02000022">
    <property type="protein sequence ID" value="KAG6384878.1"/>
    <property type="molecule type" value="Genomic_DNA"/>
</dbReference>
<evidence type="ECO:0000313" key="1">
    <source>
        <dbReference type="EMBL" id="KAG6384878.1"/>
    </source>
</evidence>
<organism evidence="1">
    <name type="scientific">Salvia splendens</name>
    <name type="common">Scarlet sage</name>
    <dbReference type="NCBI Taxonomy" id="180675"/>
    <lineage>
        <taxon>Eukaryota</taxon>
        <taxon>Viridiplantae</taxon>
        <taxon>Streptophyta</taxon>
        <taxon>Embryophyta</taxon>
        <taxon>Tracheophyta</taxon>
        <taxon>Spermatophyta</taxon>
        <taxon>Magnoliopsida</taxon>
        <taxon>eudicotyledons</taxon>
        <taxon>Gunneridae</taxon>
        <taxon>Pentapetalae</taxon>
        <taxon>asterids</taxon>
        <taxon>lamiids</taxon>
        <taxon>Lamiales</taxon>
        <taxon>Lamiaceae</taxon>
        <taxon>Nepetoideae</taxon>
        <taxon>Mentheae</taxon>
        <taxon>Salviinae</taxon>
        <taxon>Salvia</taxon>
        <taxon>Salvia subgen. Calosphace</taxon>
        <taxon>core Calosphace</taxon>
    </lineage>
</organism>
<protein>
    <submittedName>
        <fullName evidence="1">Uncharacterized protein</fullName>
    </submittedName>
</protein>